<accession>A0A914PTW8</accession>
<dbReference type="Proteomes" id="UP000887578">
    <property type="component" value="Unplaced"/>
</dbReference>
<protein>
    <submittedName>
        <fullName evidence="3">Smr domain-containing protein</fullName>
    </submittedName>
</protein>
<dbReference type="InterPro" id="IPR036063">
    <property type="entry name" value="Smr_dom_sf"/>
</dbReference>
<evidence type="ECO:0000313" key="2">
    <source>
        <dbReference type="Proteomes" id="UP000887578"/>
    </source>
</evidence>
<dbReference type="SUPFAM" id="SSF160443">
    <property type="entry name" value="SMR domain-like"/>
    <property type="match status" value="1"/>
</dbReference>
<name>A0A914PTW8_9BILA</name>
<dbReference type="Pfam" id="PF01713">
    <property type="entry name" value="Smr"/>
    <property type="match status" value="1"/>
</dbReference>
<dbReference type="InterPro" id="IPR002625">
    <property type="entry name" value="Smr_dom"/>
</dbReference>
<feature type="domain" description="Smr" evidence="1">
    <location>
        <begin position="110"/>
        <end position="186"/>
    </location>
</feature>
<dbReference type="PROSITE" id="PS50828">
    <property type="entry name" value="SMR"/>
    <property type="match status" value="1"/>
</dbReference>
<dbReference type="SMART" id="SM00463">
    <property type="entry name" value="SMR"/>
    <property type="match status" value="1"/>
</dbReference>
<organism evidence="2 3">
    <name type="scientific">Panagrolaimus davidi</name>
    <dbReference type="NCBI Taxonomy" id="227884"/>
    <lineage>
        <taxon>Eukaryota</taxon>
        <taxon>Metazoa</taxon>
        <taxon>Ecdysozoa</taxon>
        <taxon>Nematoda</taxon>
        <taxon>Chromadorea</taxon>
        <taxon>Rhabditida</taxon>
        <taxon>Tylenchina</taxon>
        <taxon>Panagrolaimomorpha</taxon>
        <taxon>Panagrolaimoidea</taxon>
        <taxon>Panagrolaimidae</taxon>
        <taxon>Panagrolaimus</taxon>
    </lineage>
</organism>
<evidence type="ECO:0000313" key="3">
    <source>
        <dbReference type="WBParaSite" id="PDA_v2.g18304.t1"/>
    </source>
</evidence>
<dbReference type="Gene3D" id="3.30.1370.110">
    <property type="match status" value="1"/>
</dbReference>
<sequence length="194" mass="22252">MVKELLGIPLNKTNNNNVTDKEFEELCQALNPEEREGAFEIYCSNNRDIELTCQLLGIKRCSKKGHRNQNTNLNVNREFIRPKAPLIWPNHELQEPAEVLFQIQSHPLVIDIHYYTCAEATEAITKFLTFHQSKKTYSELCIITGKGNNSERKAILKDHVKQLLKNMNIKNNVDPTNAGQILLSLKPQKLKITT</sequence>
<dbReference type="AlphaFoldDB" id="A0A914PTW8"/>
<reference evidence="3" key="1">
    <citation type="submission" date="2022-11" db="UniProtKB">
        <authorList>
            <consortium name="WormBaseParasite"/>
        </authorList>
    </citation>
    <scope>IDENTIFICATION</scope>
</reference>
<dbReference type="WBParaSite" id="PDA_v2.g18304.t1">
    <property type="protein sequence ID" value="PDA_v2.g18304.t1"/>
    <property type="gene ID" value="PDA_v2.g18304"/>
</dbReference>
<proteinExistence type="predicted"/>
<keyword evidence="2" id="KW-1185">Reference proteome</keyword>
<evidence type="ECO:0000259" key="1">
    <source>
        <dbReference type="PROSITE" id="PS50828"/>
    </source>
</evidence>